<dbReference type="InterPro" id="IPR050545">
    <property type="entry name" value="Mycobact_MmpL"/>
</dbReference>
<feature type="transmembrane region" description="Helical" evidence="8">
    <location>
        <begin position="711"/>
        <end position="737"/>
    </location>
</feature>
<dbReference type="SUPFAM" id="SSF82866">
    <property type="entry name" value="Multidrug efflux transporter AcrB transmembrane domain"/>
    <property type="match status" value="2"/>
</dbReference>
<evidence type="ECO:0000259" key="9">
    <source>
        <dbReference type="Pfam" id="PF03176"/>
    </source>
</evidence>
<evidence type="ECO:0000256" key="1">
    <source>
        <dbReference type="ARBA" id="ARBA00004651"/>
    </source>
</evidence>
<feature type="transmembrane region" description="Helical" evidence="8">
    <location>
        <begin position="672"/>
        <end position="691"/>
    </location>
</feature>
<feature type="transmembrane region" description="Helical" evidence="8">
    <location>
        <begin position="221"/>
        <end position="254"/>
    </location>
</feature>
<feature type="compositionally biased region" description="Low complexity" evidence="7">
    <location>
        <begin position="412"/>
        <end position="423"/>
    </location>
</feature>
<feature type="domain" description="Membrane transport protein MMPL" evidence="9">
    <location>
        <begin position="204"/>
        <end position="371"/>
    </location>
</feature>
<feature type="transmembrane region" description="Helical" evidence="8">
    <location>
        <begin position="635"/>
        <end position="660"/>
    </location>
</feature>
<keyword evidence="11" id="KW-1185">Reference proteome</keyword>
<comment type="caution">
    <text evidence="10">The sequence shown here is derived from an EMBL/GenBank/DDBJ whole genome shotgun (WGS) entry which is preliminary data.</text>
</comment>
<protein>
    <recommendedName>
        <fullName evidence="9">Membrane transport protein MMPL domain-containing protein</fullName>
    </recommendedName>
</protein>
<dbReference type="GO" id="GO:0005886">
    <property type="term" value="C:plasma membrane"/>
    <property type="evidence" value="ECO:0007669"/>
    <property type="project" value="UniProtKB-SubCell"/>
</dbReference>
<dbReference type="PANTHER" id="PTHR33406:SF6">
    <property type="entry name" value="MEMBRANE PROTEIN YDGH-RELATED"/>
    <property type="match status" value="1"/>
</dbReference>
<dbReference type="Gene3D" id="1.20.1640.10">
    <property type="entry name" value="Multidrug efflux transporter AcrB transmembrane domain"/>
    <property type="match status" value="2"/>
</dbReference>
<feature type="transmembrane region" description="Helical" evidence="8">
    <location>
        <begin position="266"/>
        <end position="288"/>
    </location>
</feature>
<dbReference type="Pfam" id="PF03176">
    <property type="entry name" value="MMPL"/>
    <property type="match status" value="2"/>
</dbReference>
<reference evidence="10" key="1">
    <citation type="submission" date="2023-01" db="EMBL/GenBank/DDBJ databases">
        <title>Metagenome sequencing of chrysophaentin producing Chrysophaeum taylorii.</title>
        <authorList>
            <person name="Davison J."/>
            <person name="Bewley C."/>
        </authorList>
    </citation>
    <scope>NUCLEOTIDE SEQUENCE</scope>
    <source>
        <strain evidence="10">NIES-1699</strain>
    </source>
</reference>
<dbReference type="Proteomes" id="UP001230188">
    <property type="component" value="Unassembled WGS sequence"/>
</dbReference>
<evidence type="ECO:0000256" key="3">
    <source>
        <dbReference type="ARBA" id="ARBA00022475"/>
    </source>
</evidence>
<feature type="transmembrane region" description="Helical" evidence="8">
    <location>
        <begin position="309"/>
        <end position="332"/>
    </location>
</feature>
<accession>A0AAD7XRJ4</accession>
<evidence type="ECO:0000256" key="4">
    <source>
        <dbReference type="ARBA" id="ARBA00022692"/>
    </source>
</evidence>
<evidence type="ECO:0000256" key="8">
    <source>
        <dbReference type="SAM" id="Phobius"/>
    </source>
</evidence>
<evidence type="ECO:0000256" key="5">
    <source>
        <dbReference type="ARBA" id="ARBA00022989"/>
    </source>
</evidence>
<feature type="transmembrane region" description="Helical" evidence="8">
    <location>
        <begin position="758"/>
        <end position="781"/>
    </location>
</feature>
<name>A0AAD7XRJ4_9STRA</name>
<feature type="transmembrane region" description="Helical" evidence="8">
    <location>
        <begin position="45"/>
        <end position="68"/>
    </location>
</feature>
<gene>
    <name evidence="10" type="ORF">CTAYLR_002309</name>
</gene>
<feature type="transmembrane region" description="Helical" evidence="8">
    <location>
        <begin position="787"/>
        <end position="806"/>
    </location>
</feature>
<evidence type="ECO:0000313" key="11">
    <source>
        <dbReference type="Proteomes" id="UP001230188"/>
    </source>
</evidence>
<keyword evidence="3" id="KW-1003">Cell membrane</keyword>
<feature type="transmembrane region" description="Helical" evidence="8">
    <location>
        <begin position="344"/>
        <end position="367"/>
    </location>
</feature>
<sequence>MEHRNTWYTTLVPAPTWGNIGEGLANSEAGRRPKRRSVAWHWTKAIWAVAWPVIGVFTGASLCAIPFARVLVDRTTSRFGSLSGSASQKASRRLARWFPGLASAATATAVGSVDCSREQNLTIALREKFGDECDTCFIRQVAGGCAFLALNATYVADWYRHDNAAISIVSYDSGARHAKINEFLEWLSERTAATGFDYFSLEASKGVANDLHTLDTRSVPAALCVLAVVVGYPPLLVVPVVATTCSMLLAFAVTGSLARFVDIPSFGPSVMTTIVTSLSLDYSLFLCARFVQARRSAGRRSRFQRLLETVIGAGGTIAVSAATLLCCFLGLLAFPSDIVRGVGVALAVGATFSALVSLTLAPALLCVAGEPLCAFQEAVIERMRDVFFRRPPRANQGEEALEMPLTREPPANDESSLDESSSSSDDEASQEEDNNSFWYVLGRLLWDDRRVAITIAVVIAAACAPLAFYYSPRLKISADPVGLAPSPSPPERALERLEATFGAGAFAQYTLLFESSRPFDDAYLDATDDILEKIDADFSRSLARLGDRKLAAADYASCRGGDEESAFCASLGVISSAFLRAGSETTVSIARVSLRVNPYSSKGLKWLARARRVLEDDDFFNRVSLSGSPASLNDLLVALYDVFPTVAAATLAVVFVFLGLVFRSLAVALRSVLALTMTLAVSFASCLAVYVRGGGGGPAFLTTRGSDPGLVWIAPLLCFSVIVGASVDYDVFLLCAVHEYRMRRFSDRDSLLLAMRRTGRVVTSAGLIMACAFGGLFFSKACVLNQVAWLLVTAVLFDTLLVRALFMPSLISLSRHRAWWPATLPPPRRAPTLLVSM</sequence>
<evidence type="ECO:0000256" key="6">
    <source>
        <dbReference type="ARBA" id="ARBA00023136"/>
    </source>
</evidence>
<organism evidence="10 11">
    <name type="scientific">Chrysophaeum taylorii</name>
    <dbReference type="NCBI Taxonomy" id="2483200"/>
    <lineage>
        <taxon>Eukaryota</taxon>
        <taxon>Sar</taxon>
        <taxon>Stramenopiles</taxon>
        <taxon>Ochrophyta</taxon>
        <taxon>Pelagophyceae</taxon>
        <taxon>Pelagomonadales</taxon>
        <taxon>Pelagomonadaceae</taxon>
        <taxon>Chrysophaeum</taxon>
    </lineage>
</organism>
<proteinExistence type="inferred from homology"/>
<dbReference type="AlphaFoldDB" id="A0AAD7XRJ4"/>
<keyword evidence="5 8" id="KW-1133">Transmembrane helix</keyword>
<evidence type="ECO:0000313" key="10">
    <source>
        <dbReference type="EMBL" id="KAJ8613381.1"/>
    </source>
</evidence>
<dbReference type="InterPro" id="IPR004869">
    <property type="entry name" value="MMPL_dom"/>
</dbReference>
<feature type="region of interest" description="Disordered" evidence="7">
    <location>
        <begin position="398"/>
        <end position="431"/>
    </location>
</feature>
<comment type="subcellular location">
    <subcellularLocation>
        <location evidence="1">Cell membrane</location>
        <topology evidence="1">Multi-pass membrane protein</topology>
    </subcellularLocation>
</comment>
<keyword evidence="6 8" id="KW-0472">Membrane</keyword>
<evidence type="ECO:0000256" key="2">
    <source>
        <dbReference type="ARBA" id="ARBA00010157"/>
    </source>
</evidence>
<comment type="similarity">
    <text evidence="2">Belongs to the resistance-nodulation-cell division (RND) (TC 2.A.6) family. MmpL subfamily.</text>
</comment>
<feature type="transmembrane region" description="Helical" evidence="8">
    <location>
        <begin position="451"/>
        <end position="470"/>
    </location>
</feature>
<keyword evidence="4 8" id="KW-0812">Transmembrane</keyword>
<evidence type="ECO:0000256" key="7">
    <source>
        <dbReference type="SAM" id="MobiDB-lite"/>
    </source>
</evidence>
<dbReference type="PANTHER" id="PTHR33406">
    <property type="entry name" value="MEMBRANE PROTEIN MJ1562-RELATED"/>
    <property type="match status" value="1"/>
</dbReference>
<dbReference type="EMBL" id="JAQMWT010000029">
    <property type="protein sequence ID" value="KAJ8613381.1"/>
    <property type="molecule type" value="Genomic_DNA"/>
</dbReference>
<feature type="domain" description="Membrane transport protein MMPL" evidence="9">
    <location>
        <begin position="589"/>
        <end position="831"/>
    </location>
</feature>